<proteinExistence type="predicted"/>
<sequence>MIDFRVETADLSLGKPARRETNTMPQWAGSCWYYLRFMDPKNSESLVDKMKEMYWSPVDVYVGGAEHAVLHLLYSRFWHKVQYMACRDSDGNFMFADSVDVFGEHHQERIPDEKVTEEIEGTRFNTGISAMTEFINAAYKWDKLPRLAIEPFVLLLSPYEELWFRLGHSNSLASEPFLRTTS</sequence>
<accession>A0ACC0GMH5</accession>
<gene>
    <name evidence="1" type="ORF">LOK49_LG09G00261</name>
</gene>
<dbReference type="EMBL" id="CM045765">
    <property type="protein sequence ID" value="KAI8001793.1"/>
    <property type="molecule type" value="Genomic_DNA"/>
</dbReference>
<dbReference type="Proteomes" id="UP001060215">
    <property type="component" value="Chromosome 8"/>
</dbReference>
<protein>
    <submittedName>
        <fullName evidence="1">Uncharacterized protein</fullName>
    </submittedName>
</protein>
<organism evidence="1 2">
    <name type="scientific">Camellia lanceoleosa</name>
    <dbReference type="NCBI Taxonomy" id="1840588"/>
    <lineage>
        <taxon>Eukaryota</taxon>
        <taxon>Viridiplantae</taxon>
        <taxon>Streptophyta</taxon>
        <taxon>Embryophyta</taxon>
        <taxon>Tracheophyta</taxon>
        <taxon>Spermatophyta</taxon>
        <taxon>Magnoliopsida</taxon>
        <taxon>eudicotyledons</taxon>
        <taxon>Gunneridae</taxon>
        <taxon>Pentapetalae</taxon>
        <taxon>asterids</taxon>
        <taxon>Ericales</taxon>
        <taxon>Theaceae</taxon>
        <taxon>Camellia</taxon>
    </lineage>
</organism>
<keyword evidence="2" id="KW-1185">Reference proteome</keyword>
<reference evidence="1 2" key="1">
    <citation type="journal article" date="2022" name="Plant J.">
        <title>Chromosome-level genome of Camellia lanceoleosa provides a valuable resource for understanding genome evolution and self-incompatibility.</title>
        <authorList>
            <person name="Gong W."/>
            <person name="Xiao S."/>
            <person name="Wang L."/>
            <person name="Liao Z."/>
            <person name="Chang Y."/>
            <person name="Mo W."/>
            <person name="Hu G."/>
            <person name="Li W."/>
            <person name="Zhao G."/>
            <person name="Zhu H."/>
            <person name="Hu X."/>
            <person name="Ji K."/>
            <person name="Xiang X."/>
            <person name="Song Q."/>
            <person name="Yuan D."/>
            <person name="Jin S."/>
            <person name="Zhang L."/>
        </authorList>
    </citation>
    <scope>NUCLEOTIDE SEQUENCE [LARGE SCALE GENOMIC DNA]</scope>
    <source>
        <strain evidence="1">SQ_2022a</strain>
    </source>
</reference>
<evidence type="ECO:0000313" key="2">
    <source>
        <dbReference type="Proteomes" id="UP001060215"/>
    </source>
</evidence>
<evidence type="ECO:0000313" key="1">
    <source>
        <dbReference type="EMBL" id="KAI8001793.1"/>
    </source>
</evidence>
<comment type="caution">
    <text evidence="1">The sequence shown here is derived from an EMBL/GenBank/DDBJ whole genome shotgun (WGS) entry which is preliminary data.</text>
</comment>
<name>A0ACC0GMH5_9ERIC</name>